<accession>A0AAQ3S3T1</accession>
<dbReference type="Proteomes" id="UP001374535">
    <property type="component" value="Chromosome 3"/>
</dbReference>
<sequence length="140" mass="15471">MAFHPEAEPGSLPSFHVTVFFFFGGWNGTRQRPSGRYPKKRGKLHQNTMNTQWTSVNAISDVYCALRRRVGRPINVTHINVGSGLAIGTSTPSPKHSPCLVVVSLPTVNGKWCLMVPGHRSMSDRLQKWLLSGKSGRSTI</sequence>
<protein>
    <submittedName>
        <fullName evidence="1">Uncharacterized protein</fullName>
    </submittedName>
</protein>
<organism evidence="1 2">
    <name type="scientific">Vigna mungo</name>
    <name type="common">Black gram</name>
    <name type="synonym">Phaseolus mungo</name>
    <dbReference type="NCBI Taxonomy" id="3915"/>
    <lineage>
        <taxon>Eukaryota</taxon>
        <taxon>Viridiplantae</taxon>
        <taxon>Streptophyta</taxon>
        <taxon>Embryophyta</taxon>
        <taxon>Tracheophyta</taxon>
        <taxon>Spermatophyta</taxon>
        <taxon>Magnoliopsida</taxon>
        <taxon>eudicotyledons</taxon>
        <taxon>Gunneridae</taxon>
        <taxon>Pentapetalae</taxon>
        <taxon>rosids</taxon>
        <taxon>fabids</taxon>
        <taxon>Fabales</taxon>
        <taxon>Fabaceae</taxon>
        <taxon>Papilionoideae</taxon>
        <taxon>50 kb inversion clade</taxon>
        <taxon>NPAAA clade</taxon>
        <taxon>indigoferoid/millettioid clade</taxon>
        <taxon>Phaseoleae</taxon>
        <taxon>Vigna</taxon>
    </lineage>
</organism>
<name>A0AAQ3S3T1_VIGMU</name>
<reference evidence="1 2" key="1">
    <citation type="journal article" date="2023" name="Life. Sci Alliance">
        <title>Evolutionary insights into 3D genome organization and epigenetic landscape of Vigna mungo.</title>
        <authorList>
            <person name="Junaid A."/>
            <person name="Singh B."/>
            <person name="Bhatia S."/>
        </authorList>
    </citation>
    <scope>NUCLEOTIDE SEQUENCE [LARGE SCALE GENOMIC DNA]</scope>
    <source>
        <strain evidence="1">Urdbean</strain>
    </source>
</reference>
<evidence type="ECO:0000313" key="1">
    <source>
        <dbReference type="EMBL" id="WVZ16397.1"/>
    </source>
</evidence>
<gene>
    <name evidence="1" type="ORF">V8G54_009379</name>
</gene>
<keyword evidence="2" id="KW-1185">Reference proteome</keyword>
<evidence type="ECO:0000313" key="2">
    <source>
        <dbReference type="Proteomes" id="UP001374535"/>
    </source>
</evidence>
<dbReference type="EMBL" id="CP144698">
    <property type="protein sequence ID" value="WVZ16397.1"/>
    <property type="molecule type" value="Genomic_DNA"/>
</dbReference>
<proteinExistence type="predicted"/>
<dbReference type="AlphaFoldDB" id="A0AAQ3S3T1"/>